<dbReference type="Pfam" id="PF14432">
    <property type="entry name" value="DYW_deaminase"/>
    <property type="match status" value="1"/>
</dbReference>
<accession>A0A8X8DJ22</accession>
<dbReference type="InterPro" id="IPR032867">
    <property type="entry name" value="DYW_dom"/>
</dbReference>
<dbReference type="AlphaFoldDB" id="A0A8X8DJ22"/>
<protein>
    <recommendedName>
        <fullName evidence="2">DYW domain-containing protein</fullName>
    </recommendedName>
</protein>
<name>A0A8X8DJ22_POPTO</name>
<dbReference type="GO" id="GO:0008270">
    <property type="term" value="F:zinc ion binding"/>
    <property type="evidence" value="ECO:0007669"/>
    <property type="project" value="InterPro"/>
</dbReference>
<sequence length="134" mass="15302">MLSFHSERLAIAFGLISTVEDNTITVMKNLRVCGDCHFVIKLMSKIIRCKIVVRDCGRFHHFKNDIGSCSDYCERLAIAFELVSIMKGNTITICGDCHYVIKLMSKIVGCKIVVRDCGRFHHFKNDICSCSDYW</sequence>
<comment type="similarity">
    <text evidence="1">Belongs to the PPR family. PCMP-H subfamily.</text>
</comment>
<reference evidence="3" key="1">
    <citation type="journal article" date="2020" name="bioRxiv">
        <title>Hybrid origin of Populus tomentosa Carr. identified through genome sequencing and phylogenomic analysis.</title>
        <authorList>
            <person name="An X."/>
            <person name="Gao K."/>
            <person name="Chen Z."/>
            <person name="Li J."/>
            <person name="Yang X."/>
            <person name="Yang X."/>
            <person name="Zhou J."/>
            <person name="Guo T."/>
            <person name="Zhao T."/>
            <person name="Huang S."/>
            <person name="Miao D."/>
            <person name="Khan W.U."/>
            <person name="Rao P."/>
            <person name="Ye M."/>
            <person name="Lei B."/>
            <person name="Liao W."/>
            <person name="Wang J."/>
            <person name="Ji L."/>
            <person name="Li Y."/>
            <person name="Guo B."/>
            <person name="Mustafa N.S."/>
            <person name="Li S."/>
            <person name="Yun Q."/>
            <person name="Keller S.R."/>
            <person name="Mao J."/>
            <person name="Zhang R."/>
            <person name="Strauss S.H."/>
        </authorList>
    </citation>
    <scope>NUCLEOTIDE SEQUENCE</scope>
    <source>
        <strain evidence="3">GM15</strain>
        <tissue evidence="3">Leaf</tissue>
    </source>
</reference>
<dbReference type="OrthoDB" id="849397at2759"/>
<evidence type="ECO:0000256" key="1">
    <source>
        <dbReference type="ARBA" id="ARBA00006643"/>
    </source>
</evidence>
<gene>
    <name evidence="3" type="ORF">POTOM_002105</name>
</gene>
<evidence type="ECO:0000313" key="3">
    <source>
        <dbReference type="EMBL" id="KAG6792940.1"/>
    </source>
</evidence>
<evidence type="ECO:0000313" key="4">
    <source>
        <dbReference type="Proteomes" id="UP000886885"/>
    </source>
</evidence>
<keyword evidence="4" id="KW-1185">Reference proteome</keyword>
<evidence type="ECO:0000259" key="2">
    <source>
        <dbReference type="Pfam" id="PF14432"/>
    </source>
</evidence>
<proteinExistence type="inferred from homology"/>
<comment type="caution">
    <text evidence="3">The sequence shown here is derived from an EMBL/GenBank/DDBJ whole genome shotgun (WGS) entry which is preliminary data.</text>
</comment>
<dbReference type="EMBL" id="JAAWWB010000001">
    <property type="protein sequence ID" value="KAG6792940.1"/>
    <property type="molecule type" value="Genomic_DNA"/>
</dbReference>
<feature type="domain" description="DYW" evidence="2">
    <location>
        <begin position="1"/>
        <end position="72"/>
    </location>
</feature>
<dbReference type="Proteomes" id="UP000886885">
    <property type="component" value="Chromosome 1A"/>
</dbReference>
<organism evidence="3 4">
    <name type="scientific">Populus tomentosa</name>
    <name type="common">Chinese white poplar</name>
    <dbReference type="NCBI Taxonomy" id="118781"/>
    <lineage>
        <taxon>Eukaryota</taxon>
        <taxon>Viridiplantae</taxon>
        <taxon>Streptophyta</taxon>
        <taxon>Embryophyta</taxon>
        <taxon>Tracheophyta</taxon>
        <taxon>Spermatophyta</taxon>
        <taxon>Magnoliopsida</taxon>
        <taxon>eudicotyledons</taxon>
        <taxon>Gunneridae</taxon>
        <taxon>Pentapetalae</taxon>
        <taxon>rosids</taxon>
        <taxon>fabids</taxon>
        <taxon>Malpighiales</taxon>
        <taxon>Salicaceae</taxon>
        <taxon>Saliceae</taxon>
        <taxon>Populus</taxon>
    </lineage>
</organism>